<dbReference type="InterPro" id="IPR003748">
    <property type="entry name" value="DUF169"/>
</dbReference>
<accession>D1AN35</accession>
<dbReference type="HOGENOM" id="CLU_074324_2_0_0"/>
<organism evidence="1 2">
    <name type="scientific">Sebaldella termitidis (strain ATCC 33386 / NCTC 11300)</name>
    <dbReference type="NCBI Taxonomy" id="526218"/>
    <lineage>
        <taxon>Bacteria</taxon>
        <taxon>Fusobacteriati</taxon>
        <taxon>Fusobacteriota</taxon>
        <taxon>Fusobacteriia</taxon>
        <taxon>Fusobacteriales</taxon>
        <taxon>Leptotrichiaceae</taxon>
        <taxon>Sebaldella</taxon>
    </lineage>
</organism>
<dbReference type="PANTHER" id="PTHR37954">
    <property type="entry name" value="BLL4979 PROTEIN"/>
    <property type="match status" value="1"/>
</dbReference>
<sequence length="272" mass="30844">MRTRIKAGESDEWLEILLELKRKAVGVRFLFDRNDYEKSSSAGRNGTVPYCTAVRNASEGKSIKLHLGNFACLAAARGLGLMENDEISRSGKRHSDMGVYENVLVSRNIAKDMVYCGHFVYGVEIRPLEDYKEHNPDIIIIITNPYNAMRIVQAHAYTKGQLKNIKMAGMQAVCQECTSYVYERNEINLSMLCSGTRCVAQWSKEEMGVGIPFQQINDIIYGLVQTVNPMENNHDKKLIQEKLKSAGKDLEFEIEYNKNYYTGVFVSSNSKK</sequence>
<evidence type="ECO:0000313" key="1">
    <source>
        <dbReference type="EMBL" id="ACZ07411.1"/>
    </source>
</evidence>
<reference evidence="2" key="1">
    <citation type="submission" date="2009-09" db="EMBL/GenBank/DDBJ databases">
        <title>The complete chromosome of Sebaldella termitidis ATCC 33386.</title>
        <authorList>
            <consortium name="US DOE Joint Genome Institute (JGI-PGF)"/>
            <person name="Lucas S."/>
            <person name="Copeland A."/>
            <person name="Lapidus A."/>
            <person name="Glavina del Rio T."/>
            <person name="Dalin E."/>
            <person name="Tice H."/>
            <person name="Bruce D."/>
            <person name="Goodwin L."/>
            <person name="Pitluck S."/>
            <person name="Kyrpides N."/>
            <person name="Mavromatis K."/>
            <person name="Ivanova N."/>
            <person name="Mikhailova N."/>
            <person name="Sims D."/>
            <person name="Meincke L."/>
            <person name="Brettin T."/>
            <person name="Detter J.C."/>
            <person name="Han C."/>
            <person name="Larimer F."/>
            <person name="Land M."/>
            <person name="Hauser L."/>
            <person name="Markowitz V."/>
            <person name="Cheng J.F."/>
            <person name="Hugenholtz P."/>
            <person name="Woyke T."/>
            <person name="Wu D."/>
            <person name="Eisen J.A."/>
        </authorList>
    </citation>
    <scope>NUCLEOTIDE SEQUENCE [LARGE SCALE GENOMIC DNA]</scope>
    <source>
        <strain evidence="2">ATCC 33386 / NCTC 11300</strain>
    </source>
</reference>
<dbReference type="STRING" id="526218.Sterm_0537"/>
<evidence type="ECO:0000313" key="2">
    <source>
        <dbReference type="Proteomes" id="UP000000845"/>
    </source>
</evidence>
<dbReference type="eggNOG" id="COG2043">
    <property type="taxonomic scope" value="Bacteria"/>
</dbReference>
<dbReference type="Pfam" id="PF02596">
    <property type="entry name" value="DUF169"/>
    <property type="match status" value="1"/>
</dbReference>
<gene>
    <name evidence="1" type="ordered locus">Sterm_0537</name>
</gene>
<dbReference type="RefSeq" id="WP_012860009.1">
    <property type="nucleotide sequence ID" value="NC_013517.1"/>
</dbReference>
<dbReference type="Proteomes" id="UP000000845">
    <property type="component" value="Chromosome"/>
</dbReference>
<reference evidence="1 2" key="2">
    <citation type="journal article" date="2010" name="Stand. Genomic Sci.">
        <title>Complete genome sequence of Sebaldella termitidis type strain (NCTC 11300).</title>
        <authorList>
            <person name="Harmon-Smith M."/>
            <person name="Celia L."/>
            <person name="Chertkov O."/>
            <person name="Lapidus A."/>
            <person name="Copeland A."/>
            <person name="Glavina Del Rio T."/>
            <person name="Nolan M."/>
            <person name="Lucas S."/>
            <person name="Tice H."/>
            <person name="Cheng J.F."/>
            <person name="Han C."/>
            <person name="Detter J.C."/>
            <person name="Bruce D."/>
            <person name="Goodwin L."/>
            <person name="Pitluck S."/>
            <person name="Pati A."/>
            <person name="Liolios K."/>
            <person name="Ivanova N."/>
            <person name="Mavromatis K."/>
            <person name="Mikhailova N."/>
            <person name="Chen A."/>
            <person name="Palaniappan K."/>
            <person name="Land M."/>
            <person name="Hauser L."/>
            <person name="Chang Y.J."/>
            <person name="Jeffries C.D."/>
            <person name="Brettin T."/>
            <person name="Goker M."/>
            <person name="Beck B."/>
            <person name="Bristow J."/>
            <person name="Eisen J.A."/>
            <person name="Markowitz V."/>
            <person name="Hugenholtz P."/>
            <person name="Kyrpides N.C."/>
            <person name="Klenk H.P."/>
            <person name="Chen F."/>
        </authorList>
    </citation>
    <scope>NUCLEOTIDE SEQUENCE [LARGE SCALE GENOMIC DNA]</scope>
    <source>
        <strain evidence="2">ATCC 33386 / NCTC 11300</strain>
    </source>
</reference>
<keyword evidence="2" id="KW-1185">Reference proteome</keyword>
<dbReference type="EMBL" id="CP001739">
    <property type="protein sequence ID" value="ACZ07411.1"/>
    <property type="molecule type" value="Genomic_DNA"/>
</dbReference>
<dbReference type="PANTHER" id="PTHR37954:SF3">
    <property type="entry name" value="DUF169 DOMAIN-CONTAINING PROTEIN"/>
    <property type="match status" value="1"/>
</dbReference>
<proteinExistence type="predicted"/>
<dbReference type="AlphaFoldDB" id="D1AN35"/>
<name>D1AN35_SEBTE</name>
<protein>
    <submittedName>
        <fullName evidence="1">Uncharacterized protein</fullName>
    </submittedName>
</protein>
<dbReference type="KEGG" id="str:Sterm_0537"/>